<name>A0A168DXP3_9EURO</name>
<keyword evidence="3 7" id="KW-0812">Transmembrane</keyword>
<dbReference type="AlphaFoldDB" id="A0A168DXP3"/>
<feature type="transmembrane region" description="Helical" evidence="7">
    <location>
        <begin position="98"/>
        <end position="122"/>
    </location>
</feature>
<keyword evidence="5 7" id="KW-1133">Transmembrane helix</keyword>
<evidence type="ECO:0000256" key="4">
    <source>
        <dbReference type="ARBA" id="ARBA00022824"/>
    </source>
</evidence>
<gene>
    <name evidence="9" type="ORF">AAP_00488</name>
</gene>
<dbReference type="VEuPathDB" id="FungiDB:AAP_00488"/>
<keyword evidence="10" id="KW-1185">Reference proteome</keyword>
<evidence type="ECO:0000256" key="6">
    <source>
        <dbReference type="ARBA" id="ARBA00023136"/>
    </source>
</evidence>
<evidence type="ECO:0000256" key="2">
    <source>
        <dbReference type="ARBA" id="ARBA00008917"/>
    </source>
</evidence>
<evidence type="ECO:0000313" key="10">
    <source>
        <dbReference type="Proteomes" id="UP000242877"/>
    </source>
</evidence>
<dbReference type="InterPro" id="IPR035952">
    <property type="entry name" value="Rhomboid-like_sf"/>
</dbReference>
<dbReference type="SUPFAM" id="SSF144091">
    <property type="entry name" value="Rhomboid-like"/>
    <property type="match status" value="1"/>
</dbReference>
<organism evidence="9 10">
    <name type="scientific">Ascosphaera apis ARSEF 7405</name>
    <dbReference type="NCBI Taxonomy" id="392613"/>
    <lineage>
        <taxon>Eukaryota</taxon>
        <taxon>Fungi</taxon>
        <taxon>Dikarya</taxon>
        <taxon>Ascomycota</taxon>
        <taxon>Pezizomycotina</taxon>
        <taxon>Eurotiomycetes</taxon>
        <taxon>Eurotiomycetidae</taxon>
        <taxon>Onygenales</taxon>
        <taxon>Ascosphaeraceae</taxon>
        <taxon>Ascosphaera</taxon>
    </lineage>
</organism>
<evidence type="ECO:0000256" key="1">
    <source>
        <dbReference type="ARBA" id="ARBA00004477"/>
    </source>
</evidence>
<comment type="caution">
    <text evidence="7">Lacks conserved residue(s) required for the propagation of feature annotation.</text>
</comment>
<evidence type="ECO:0000256" key="3">
    <source>
        <dbReference type="ARBA" id="ARBA00022692"/>
    </source>
</evidence>
<feature type="transmembrane region" description="Helical" evidence="7">
    <location>
        <begin position="55"/>
        <end position="78"/>
    </location>
</feature>
<comment type="subcellular location">
    <subcellularLocation>
        <location evidence="1 7">Endoplasmic reticulum membrane</location>
        <topology evidence="1 7">Multi-pass membrane protein</topology>
    </subcellularLocation>
</comment>
<sequence>MSAAGVADIFWSAPPVTRTLTLLTALESFSLRLGLLNFQYVFFHPYLIFKRWPEIWRLVTPFLLASPGVQMLMDLYFLYTYGSRLEKESSRFSTPGSFFIYVLFVGTVVLLLAGGVLGNLVFASALWMAFMYTWSQDNIGVPVTLYFVQIRAEYLPLALAFMTWLGGGSAQAMVQITGIVAAHAYDFLTRIYPTYGGGRTYIRTPAFVQRWFRRRGPQATGYGAYRMNTPGSRPVGGAAAASGRSTGSSSGGGGGFFSGNGSWRARGAGHRLGGD</sequence>
<feature type="region of interest" description="Disordered" evidence="8">
    <location>
        <begin position="235"/>
        <end position="275"/>
    </location>
</feature>
<evidence type="ECO:0000256" key="8">
    <source>
        <dbReference type="SAM" id="MobiDB-lite"/>
    </source>
</evidence>
<comment type="function">
    <text evidence="7">May be involved in the degradation of misfolded endoplasmic reticulum (ER) luminal proteins.</text>
</comment>
<protein>
    <recommendedName>
        <fullName evidence="7">Derlin</fullName>
    </recommendedName>
</protein>
<evidence type="ECO:0000313" key="9">
    <source>
        <dbReference type="EMBL" id="KZZ98227.1"/>
    </source>
</evidence>
<keyword evidence="6 7" id="KW-0472">Membrane</keyword>
<dbReference type="Proteomes" id="UP000242877">
    <property type="component" value="Unassembled WGS sequence"/>
</dbReference>
<dbReference type="Pfam" id="PF04511">
    <property type="entry name" value="DER1"/>
    <property type="match status" value="1"/>
</dbReference>
<comment type="similarity">
    <text evidence="2 7">Belongs to the derlin family.</text>
</comment>
<dbReference type="GO" id="GO:0005789">
    <property type="term" value="C:endoplasmic reticulum membrane"/>
    <property type="evidence" value="ECO:0007669"/>
    <property type="project" value="UniProtKB-SubCell"/>
</dbReference>
<accession>A0A168DXP3</accession>
<keyword evidence="4 7" id="KW-0256">Endoplasmic reticulum</keyword>
<reference evidence="9 10" key="1">
    <citation type="journal article" date="2016" name="Genome Biol. Evol.">
        <title>Divergent and convergent evolution of fungal pathogenicity.</title>
        <authorList>
            <person name="Shang Y."/>
            <person name="Xiao G."/>
            <person name="Zheng P."/>
            <person name="Cen K."/>
            <person name="Zhan S."/>
            <person name="Wang C."/>
        </authorList>
    </citation>
    <scope>NUCLEOTIDE SEQUENCE [LARGE SCALE GENOMIC DNA]</scope>
    <source>
        <strain evidence="9 10">ARSEF 7405</strain>
    </source>
</reference>
<dbReference type="EMBL" id="AZGZ01000001">
    <property type="protein sequence ID" value="KZZ98227.1"/>
    <property type="molecule type" value="Genomic_DNA"/>
</dbReference>
<dbReference type="PANTHER" id="PTHR11009">
    <property type="entry name" value="DER1-LIKE PROTEIN, DERLIN"/>
    <property type="match status" value="1"/>
</dbReference>
<evidence type="ECO:0000256" key="5">
    <source>
        <dbReference type="ARBA" id="ARBA00022989"/>
    </source>
</evidence>
<feature type="compositionally biased region" description="Gly residues" evidence="8">
    <location>
        <begin position="249"/>
        <end position="258"/>
    </location>
</feature>
<comment type="caution">
    <text evidence="9">The sequence shown here is derived from an EMBL/GenBank/DDBJ whole genome shotgun (WGS) entry which is preliminary data.</text>
</comment>
<dbReference type="GO" id="GO:0006950">
    <property type="term" value="P:response to stress"/>
    <property type="evidence" value="ECO:0007669"/>
    <property type="project" value="UniProtKB-ARBA"/>
</dbReference>
<dbReference type="InterPro" id="IPR007599">
    <property type="entry name" value="DER1"/>
</dbReference>
<dbReference type="OrthoDB" id="19102at2759"/>
<feature type="compositionally biased region" description="Low complexity" evidence="8">
    <location>
        <begin position="235"/>
        <end position="248"/>
    </location>
</feature>
<proteinExistence type="inferred from homology"/>
<evidence type="ECO:0000256" key="7">
    <source>
        <dbReference type="RuleBase" id="RU363059"/>
    </source>
</evidence>